<dbReference type="Proteomes" id="UP000604825">
    <property type="component" value="Unassembled WGS sequence"/>
</dbReference>
<dbReference type="OrthoDB" id="7763451at2759"/>
<gene>
    <name evidence="4" type="ORF">NCGR_LOCUS28230</name>
</gene>
<feature type="domain" description="RRM" evidence="3">
    <location>
        <begin position="3"/>
        <end position="77"/>
    </location>
</feature>
<evidence type="ECO:0000256" key="2">
    <source>
        <dbReference type="SAM" id="MobiDB-lite"/>
    </source>
</evidence>
<dbReference type="Pfam" id="PF00076">
    <property type="entry name" value="RRM_1"/>
    <property type="match status" value="1"/>
</dbReference>
<dbReference type="GO" id="GO:0003723">
    <property type="term" value="F:RNA binding"/>
    <property type="evidence" value="ECO:0007669"/>
    <property type="project" value="UniProtKB-UniRule"/>
</dbReference>
<feature type="compositionally biased region" description="Polar residues" evidence="2">
    <location>
        <begin position="308"/>
        <end position="321"/>
    </location>
</feature>
<comment type="caution">
    <text evidence="4">The sequence shown here is derived from an EMBL/GenBank/DDBJ whole genome shotgun (WGS) entry which is preliminary data.</text>
</comment>
<evidence type="ECO:0000259" key="3">
    <source>
        <dbReference type="PROSITE" id="PS50102"/>
    </source>
</evidence>
<dbReference type="Gene3D" id="3.30.70.330">
    <property type="match status" value="1"/>
</dbReference>
<sequence length="331" mass="36193">MTGTVKVHNVSLKASEQDISEFFSFSGERVHVELQSCDERSQFAYITFRDNQGAERAMLLTGATIEHMAVIITPATDYKLPASVLADLESKNTGGMESTLQKAEDIVGSMLAKGFVLGMDAVEKAKAFDEKHQLTSTATAKVASLDRTMGLSQKFSTGTLVVNEKMKEMDEKYQVAEKTKSALAAAEQTVSTASSAIMASRCSEADEQECKRHEDDSRNNFILDSPEMTCQESEHQAGEHQMTNVEVAHMQENTETAEKNPSCHESEVSKANVHDSVLMTEQSEREHKQPEGEFAKTHVPGSPVTIPVTMSTIDGNSSNSPKKPDSAECFL</sequence>
<dbReference type="AlphaFoldDB" id="A0A811PJV0"/>
<dbReference type="InterPro" id="IPR012677">
    <property type="entry name" value="Nucleotide-bd_a/b_plait_sf"/>
</dbReference>
<accession>A0A811PJV0</accession>
<keyword evidence="1" id="KW-0694">RNA-binding</keyword>
<dbReference type="SUPFAM" id="SSF54928">
    <property type="entry name" value="RNA-binding domain, RBD"/>
    <property type="match status" value="1"/>
</dbReference>
<name>A0A811PJV0_9POAL</name>
<dbReference type="PANTHER" id="PTHR32343:SF28">
    <property type="entry name" value="OS04G0624800 PROTEIN"/>
    <property type="match status" value="1"/>
</dbReference>
<proteinExistence type="predicted"/>
<feature type="compositionally biased region" description="Basic and acidic residues" evidence="2">
    <location>
        <begin position="322"/>
        <end position="331"/>
    </location>
</feature>
<keyword evidence="5" id="KW-1185">Reference proteome</keyword>
<dbReference type="PANTHER" id="PTHR32343">
    <property type="entry name" value="SERINE/ARGININE-RICH SPLICING FACTOR"/>
    <property type="match status" value="1"/>
</dbReference>
<dbReference type="InterPro" id="IPR000504">
    <property type="entry name" value="RRM_dom"/>
</dbReference>
<evidence type="ECO:0000313" key="5">
    <source>
        <dbReference type="Proteomes" id="UP000604825"/>
    </source>
</evidence>
<reference evidence="4" key="1">
    <citation type="submission" date="2020-10" db="EMBL/GenBank/DDBJ databases">
        <authorList>
            <person name="Han B."/>
            <person name="Lu T."/>
            <person name="Zhao Q."/>
            <person name="Huang X."/>
            <person name="Zhao Y."/>
        </authorList>
    </citation>
    <scope>NUCLEOTIDE SEQUENCE</scope>
</reference>
<evidence type="ECO:0000256" key="1">
    <source>
        <dbReference type="PROSITE-ProRule" id="PRU00176"/>
    </source>
</evidence>
<feature type="compositionally biased region" description="Basic and acidic residues" evidence="2">
    <location>
        <begin position="282"/>
        <end position="296"/>
    </location>
</feature>
<dbReference type="InterPro" id="IPR035979">
    <property type="entry name" value="RBD_domain_sf"/>
</dbReference>
<feature type="region of interest" description="Disordered" evidence="2">
    <location>
        <begin position="281"/>
        <end position="331"/>
    </location>
</feature>
<organism evidence="4 5">
    <name type="scientific">Miscanthus lutarioriparius</name>
    <dbReference type="NCBI Taxonomy" id="422564"/>
    <lineage>
        <taxon>Eukaryota</taxon>
        <taxon>Viridiplantae</taxon>
        <taxon>Streptophyta</taxon>
        <taxon>Embryophyta</taxon>
        <taxon>Tracheophyta</taxon>
        <taxon>Spermatophyta</taxon>
        <taxon>Magnoliopsida</taxon>
        <taxon>Liliopsida</taxon>
        <taxon>Poales</taxon>
        <taxon>Poaceae</taxon>
        <taxon>PACMAD clade</taxon>
        <taxon>Panicoideae</taxon>
        <taxon>Andropogonodae</taxon>
        <taxon>Andropogoneae</taxon>
        <taxon>Saccharinae</taxon>
        <taxon>Miscanthus</taxon>
    </lineage>
</organism>
<dbReference type="EMBL" id="CAJGYO010000007">
    <property type="protein sequence ID" value="CAD6242883.1"/>
    <property type="molecule type" value="Genomic_DNA"/>
</dbReference>
<protein>
    <recommendedName>
        <fullName evidence="3">RRM domain-containing protein</fullName>
    </recommendedName>
</protein>
<dbReference type="PROSITE" id="PS50102">
    <property type="entry name" value="RRM"/>
    <property type="match status" value="1"/>
</dbReference>
<dbReference type="SMART" id="SM00360">
    <property type="entry name" value="RRM"/>
    <property type="match status" value="1"/>
</dbReference>
<evidence type="ECO:0000313" key="4">
    <source>
        <dbReference type="EMBL" id="CAD6242883.1"/>
    </source>
</evidence>